<dbReference type="PANTHER" id="PTHR45918:SF1">
    <property type="entry name" value="ALPHA-1,3_1,6-MANNOSYLTRANSFERASE ALG2"/>
    <property type="match status" value="1"/>
</dbReference>
<organism evidence="6 7">
    <name type="scientific">Mitosporidium daphniae</name>
    <dbReference type="NCBI Taxonomy" id="1485682"/>
    <lineage>
        <taxon>Eukaryota</taxon>
        <taxon>Fungi</taxon>
        <taxon>Fungi incertae sedis</taxon>
        <taxon>Microsporidia</taxon>
        <taxon>Mitosporidium</taxon>
    </lineage>
</organism>
<dbReference type="PANTHER" id="PTHR45918">
    <property type="entry name" value="ALPHA-1,3/1,6-MANNOSYLTRANSFERASE ALG2"/>
    <property type="match status" value="1"/>
</dbReference>
<dbReference type="Gene3D" id="3.40.50.2000">
    <property type="entry name" value="Glycogen Phosphorylase B"/>
    <property type="match status" value="1"/>
</dbReference>
<keyword evidence="4" id="KW-0256">Endoplasmic reticulum</keyword>
<protein>
    <recommendedName>
        <fullName evidence="4">Alpha-1,3/1,6-mannosyltransferase ALG2</fullName>
        <ecNumber evidence="4">2.4.1.132</ecNumber>
        <ecNumber evidence="4">2.4.1.257</ecNumber>
    </recommendedName>
    <alternativeName>
        <fullName evidence="4">GDP-Man:Man(1)GlcNAc(2)-PP-Dol alpha-1,3-mannosyltransferase</fullName>
    </alternativeName>
</protein>
<sequence>MEERYEKLIELFGNDDSYDEESDDGKEDIMFKKQMLKGFQESMINAIIEQKYRIFKTKSIWGAERLVVNFASGLNSCKEHTVHVATNEFDPKYCFDECKNLNIRSYGWVRLFDRLSQIVSASLNNLLLAVYLIFSGFGSQSSILSYDVIFIDIIAISAVLLKAYFTLLKIYDFLFSFKGSERKYPLIIFYCHFPDKFLAKPKSVLHAMFRIPFDLLEQFYMWFPDQVIFNSKFTRSQYSRAFPVLSKAYPQDNLHVIYPSIVEIEKQVSSSIPGFIKTNYILSLNRFDAKKNLERAIYLCQFMKTLNFANKPYFIIAGGFDPKNSENCLVLAQLQALARQLDLSWAEGLEDSRLSPAIDIVFLKGVSASLKFELLDSAKLLFYTPSNEHFGIIPLEAMSLGGAFVFAMASGGPAEYIQHKKTGYLIPDHQKNTQDSFLNTLSTEELADFKLGLEMAITRADSAAAKNVKETACQFAKSNFKIEASISRLLEIYEGSRKKVFTCKEHFMSLLVVISILASISFFMKASS</sequence>
<dbReference type="OrthoDB" id="448893at2759"/>
<feature type="transmembrane region" description="Helical" evidence="4">
    <location>
        <begin position="118"/>
        <end position="137"/>
    </location>
</feature>
<dbReference type="EC" id="2.4.1.132" evidence="4"/>
<evidence type="ECO:0000256" key="4">
    <source>
        <dbReference type="RuleBase" id="RU367136"/>
    </source>
</evidence>
<name>A0A098VZL9_9MICR</name>
<keyword evidence="4" id="KW-0812">Transmembrane</keyword>
<dbReference type="Pfam" id="PF00534">
    <property type="entry name" value="Glycos_transf_1"/>
    <property type="match status" value="1"/>
</dbReference>
<dbReference type="EC" id="2.4.1.257" evidence="4"/>
<gene>
    <name evidence="6" type="ORF">DI09_103p20</name>
</gene>
<dbReference type="SUPFAM" id="SSF53756">
    <property type="entry name" value="UDP-Glycosyltransferase/glycogen phosphorylase"/>
    <property type="match status" value="1"/>
</dbReference>
<keyword evidence="7" id="KW-1185">Reference proteome</keyword>
<comment type="pathway">
    <text evidence="4">Protein modification; protein glycosylation.</text>
</comment>
<reference evidence="6 7" key="1">
    <citation type="submission" date="2014-04" db="EMBL/GenBank/DDBJ databases">
        <title>A new species of microsporidia sheds light on the evolution of extreme parasitism.</title>
        <authorList>
            <person name="Haag K.L."/>
            <person name="James T.Y."/>
            <person name="Larsson R."/>
            <person name="Schaer T.M."/>
            <person name="Refardt D."/>
            <person name="Pombert J.-F."/>
            <person name="Ebert D."/>
        </authorList>
    </citation>
    <scope>NUCLEOTIDE SEQUENCE [LARGE SCALE GENOMIC DNA]</scope>
    <source>
        <strain evidence="6 7">UGP3</strain>
        <tissue evidence="6">Spores</tissue>
    </source>
</reference>
<dbReference type="HOGENOM" id="CLU_030619_0_0_1"/>
<dbReference type="GO" id="GO:0005789">
    <property type="term" value="C:endoplasmic reticulum membrane"/>
    <property type="evidence" value="ECO:0007669"/>
    <property type="project" value="UniProtKB-SubCell"/>
</dbReference>
<comment type="function">
    <text evidence="1 4">Mannosylates Man(2)GlcNAc(2)-dolichol diphosphate and Man(1)GlcNAc(2)-dolichol diphosphate to form Man(3)GlcNAc(2)-dolichol diphosphate.</text>
</comment>
<dbReference type="InterPro" id="IPR001296">
    <property type="entry name" value="Glyco_trans_1"/>
</dbReference>
<comment type="catalytic activity">
    <reaction evidence="4">
        <text>an alpha-D-Man-(1-&gt;3)-beta-D-Man-(1-&gt;4)-beta-D-GlcNAc-(1-&gt;4)-alpha-D-GlcNAc-diphospho-di-trans,poly-cis-dolichol + GDP-alpha-D-mannose = an alpha-D-Man-(1-&gt;3)-[alpha-D-Man-(1-&gt;6)]-beta-D-Man-(1-&gt;4)-beta-D-GlcNAc-(1-&gt;4)-alpha-D-GlcNAc-diphospho-di-trans,poly-cis-dolichol + GDP + H(+)</text>
        <dbReference type="Rhea" id="RHEA:29519"/>
        <dbReference type="Rhea" id="RHEA-COMP:19513"/>
        <dbReference type="Rhea" id="RHEA-COMP:19515"/>
        <dbReference type="ChEBI" id="CHEBI:15378"/>
        <dbReference type="ChEBI" id="CHEBI:57527"/>
        <dbReference type="ChEBI" id="CHEBI:58189"/>
        <dbReference type="ChEBI" id="CHEBI:132510"/>
        <dbReference type="ChEBI" id="CHEBI:132511"/>
        <dbReference type="EC" id="2.4.1.257"/>
    </reaction>
    <physiologicalReaction direction="left-to-right" evidence="4">
        <dbReference type="Rhea" id="RHEA:29520"/>
    </physiologicalReaction>
</comment>
<evidence type="ECO:0000256" key="3">
    <source>
        <dbReference type="ARBA" id="ARBA00022679"/>
    </source>
</evidence>
<evidence type="ECO:0000259" key="5">
    <source>
        <dbReference type="Pfam" id="PF00534"/>
    </source>
</evidence>
<comment type="caution">
    <text evidence="6">The sequence shown here is derived from an EMBL/GenBank/DDBJ whole genome shotgun (WGS) entry which is preliminary data.</text>
</comment>
<dbReference type="InterPro" id="IPR027054">
    <property type="entry name" value="ALG2"/>
</dbReference>
<dbReference type="RefSeq" id="XP_013239645.1">
    <property type="nucleotide sequence ID" value="XM_013384191.1"/>
</dbReference>
<comment type="subcellular location">
    <subcellularLocation>
        <location evidence="4">Endoplasmic reticulum membrane</location>
    </subcellularLocation>
</comment>
<evidence type="ECO:0000313" key="6">
    <source>
        <dbReference type="EMBL" id="KGG53206.1"/>
    </source>
</evidence>
<feature type="transmembrane region" description="Helical" evidence="4">
    <location>
        <begin position="143"/>
        <end position="165"/>
    </location>
</feature>
<dbReference type="Proteomes" id="UP000029725">
    <property type="component" value="Unassembled WGS sequence"/>
</dbReference>
<evidence type="ECO:0000313" key="7">
    <source>
        <dbReference type="Proteomes" id="UP000029725"/>
    </source>
</evidence>
<evidence type="ECO:0000256" key="1">
    <source>
        <dbReference type="ARBA" id="ARBA00003142"/>
    </source>
</evidence>
<dbReference type="GO" id="GO:0004378">
    <property type="term" value="F:GDP-Man:Man(1)GlcNAc(2)-PP-Dol alpha-1,3-mannosyltransferase activity"/>
    <property type="evidence" value="ECO:0007669"/>
    <property type="project" value="UniProtKB-UniRule"/>
</dbReference>
<dbReference type="GeneID" id="25257902"/>
<feature type="transmembrane region" description="Helical" evidence="4">
    <location>
        <begin position="507"/>
        <end position="524"/>
    </location>
</feature>
<accession>A0A098VZL9</accession>
<dbReference type="UniPathway" id="UPA00378"/>
<keyword evidence="3 4" id="KW-0808">Transferase</keyword>
<feature type="domain" description="Glycosyl transferase family 1" evidence="5">
    <location>
        <begin position="277"/>
        <end position="431"/>
    </location>
</feature>
<dbReference type="GO" id="GO:0102704">
    <property type="term" value="F:GDP-Man:Man(2)GlcNAc(2)-PP-Dol alpha-1,6-mannosyltransferase activity"/>
    <property type="evidence" value="ECO:0007669"/>
    <property type="project" value="UniProtKB-UniRule"/>
</dbReference>
<keyword evidence="4" id="KW-1133">Transmembrane helix</keyword>
<evidence type="ECO:0000256" key="2">
    <source>
        <dbReference type="ARBA" id="ARBA00022676"/>
    </source>
</evidence>
<dbReference type="EMBL" id="JMKJ01000004">
    <property type="protein sequence ID" value="KGG53206.1"/>
    <property type="molecule type" value="Genomic_DNA"/>
</dbReference>
<keyword evidence="4" id="KW-0472">Membrane</keyword>
<comment type="catalytic activity">
    <reaction evidence="4">
        <text>a beta-D-Man-(1-&gt;4)-beta-D-GlcNAc-(1-&gt;4)-alpha-D-GlcNAc-diphospho-di-trans,poly-cis-dolichol + GDP-alpha-D-mannose = an alpha-D-Man-(1-&gt;3)-beta-D-Man-(1-&gt;4)-beta-D-GlcNAc-(1-&gt;4)-alpha-D-GlcNAc-diphospho-di-trans,poly-cis-dolichol + GDP + H(+)</text>
        <dbReference type="Rhea" id="RHEA:29515"/>
        <dbReference type="Rhea" id="RHEA-COMP:19511"/>
        <dbReference type="Rhea" id="RHEA-COMP:19513"/>
        <dbReference type="ChEBI" id="CHEBI:15378"/>
        <dbReference type="ChEBI" id="CHEBI:57527"/>
        <dbReference type="ChEBI" id="CHEBI:58189"/>
        <dbReference type="ChEBI" id="CHEBI:58472"/>
        <dbReference type="ChEBI" id="CHEBI:132510"/>
        <dbReference type="EC" id="2.4.1.132"/>
    </reaction>
    <physiologicalReaction direction="left-to-right" evidence="4">
        <dbReference type="Rhea" id="RHEA:29516"/>
    </physiologicalReaction>
</comment>
<dbReference type="VEuPathDB" id="MicrosporidiaDB:DI09_103p20"/>
<dbReference type="AlphaFoldDB" id="A0A098VZL9"/>
<comment type="similarity">
    <text evidence="4">Belongs to the glycosyltransferase group 1 family.</text>
</comment>
<keyword evidence="2 4" id="KW-0328">Glycosyltransferase</keyword>
<proteinExistence type="inferred from homology"/>